<evidence type="ECO:0000313" key="4">
    <source>
        <dbReference type="Proteomes" id="UP000594260"/>
    </source>
</evidence>
<proteinExistence type="predicted"/>
<accession>A0A7M7JZ36</accession>
<sequence>MSLVGTQNWTHVELEVFPDITDLEDDGGTSVVIFANPPLNYTAVVEGCWFKTHQRITIILVDGVWRHGRGRRPMKPYSKYNITVYSGTKPVAFKQFITDVGRPETGVIVEVDSVSLTSAIIYAKPRSKELLNGRPTGYRVELCPTIIHDPITNSTECVRIECKIMPCVLYKLKPGMHYNGSVWAYNTNFCMEDLENRSYQTVFKLYTKKNFSHRWILKAWTATIVIPIATFIGLSAFIIASKVRSDTYEPLWYENPVAGPILQ</sequence>
<feature type="transmembrane region" description="Helical" evidence="1">
    <location>
        <begin position="215"/>
        <end position="240"/>
    </location>
</feature>
<protein>
    <recommendedName>
        <fullName evidence="2">Fibronectin type-III domain-containing protein</fullName>
    </recommendedName>
</protein>
<keyword evidence="1" id="KW-0812">Transmembrane</keyword>
<dbReference type="RefSeq" id="XP_022658577.1">
    <property type="nucleotide sequence ID" value="XM_022802842.1"/>
</dbReference>
<dbReference type="SUPFAM" id="SSF49265">
    <property type="entry name" value="Fibronectin type III"/>
    <property type="match status" value="1"/>
</dbReference>
<feature type="domain" description="Fibronectin type-III" evidence="2">
    <location>
        <begin position="103"/>
        <end position="210"/>
    </location>
</feature>
<dbReference type="PROSITE" id="PS50853">
    <property type="entry name" value="FN3"/>
    <property type="match status" value="1"/>
</dbReference>
<evidence type="ECO:0000256" key="1">
    <source>
        <dbReference type="SAM" id="Phobius"/>
    </source>
</evidence>
<evidence type="ECO:0000313" key="3">
    <source>
        <dbReference type="EnsemblMetazoa" id="XP_022658577"/>
    </source>
</evidence>
<organism evidence="3 4">
    <name type="scientific">Varroa destructor</name>
    <name type="common">Honeybee mite</name>
    <dbReference type="NCBI Taxonomy" id="109461"/>
    <lineage>
        <taxon>Eukaryota</taxon>
        <taxon>Metazoa</taxon>
        <taxon>Ecdysozoa</taxon>
        <taxon>Arthropoda</taxon>
        <taxon>Chelicerata</taxon>
        <taxon>Arachnida</taxon>
        <taxon>Acari</taxon>
        <taxon>Parasitiformes</taxon>
        <taxon>Mesostigmata</taxon>
        <taxon>Gamasina</taxon>
        <taxon>Dermanyssoidea</taxon>
        <taxon>Varroidae</taxon>
        <taxon>Varroa</taxon>
    </lineage>
</organism>
<dbReference type="GeneID" id="111249242"/>
<evidence type="ECO:0000259" key="2">
    <source>
        <dbReference type="PROSITE" id="PS50853"/>
    </source>
</evidence>
<keyword evidence="4" id="KW-1185">Reference proteome</keyword>
<name>A0A7M7JZ36_VARDE</name>
<reference evidence="3" key="1">
    <citation type="submission" date="2021-01" db="UniProtKB">
        <authorList>
            <consortium name="EnsemblMetazoa"/>
        </authorList>
    </citation>
    <scope>IDENTIFICATION</scope>
</reference>
<dbReference type="Proteomes" id="UP000594260">
    <property type="component" value="Unplaced"/>
</dbReference>
<dbReference type="AlphaFoldDB" id="A0A7M7JZ36"/>
<dbReference type="InterPro" id="IPR003961">
    <property type="entry name" value="FN3_dom"/>
</dbReference>
<keyword evidence="1" id="KW-1133">Transmembrane helix</keyword>
<keyword evidence="1" id="KW-0472">Membrane</keyword>
<dbReference type="EnsemblMetazoa" id="XM_022802842">
    <property type="protein sequence ID" value="XP_022658577"/>
    <property type="gene ID" value="LOC111249242"/>
</dbReference>
<dbReference type="InterPro" id="IPR036116">
    <property type="entry name" value="FN3_sf"/>
</dbReference>